<dbReference type="AlphaFoldDB" id="A0AAN8EQ28"/>
<keyword evidence="3" id="KW-1185">Reference proteome</keyword>
<accession>A0AAN8EQ28</accession>
<feature type="region of interest" description="Disordered" evidence="1">
    <location>
        <begin position="70"/>
        <end position="91"/>
    </location>
</feature>
<comment type="caution">
    <text evidence="2">The sequence shown here is derived from an EMBL/GenBank/DDBJ whole genome shotgun (WGS) entry which is preliminary data.</text>
</comment>
<evidence type="ECO:0000313" key="2">
    <source>
        <dbReference type="EMBL" id="KAK5966011.1"/>
    </source>
</evidence>
<gene>
    <name evidence="2" type="ORF">GCK32_017840</name>
</gene>
<proteinExistence type="predicted"/>
<sequence>MDVGEEFNQPQAKLPIRSAAWKLAKRKKDNMVTAKIPHMVENAFRAQILLKPETLRDSIAELPYRKPMTMEVTQQEYNPITTQDIGDQEGRRSIDEAMRQISAATQEISQGHLI</sequence>
<dbReference type="EMBL" id="WIXE01023985">
    <property type="protein sequence ID" value="KAK5966011.1"/>
    <property type="molecule type" value="Genomic_DNA"/>
</dbReference>
<feature type="compositionally biased region" description="Polar residues" evidence="1">
    <location>
        <begin position="71"/>
        <end position="85"/>
    </location>
</feature>
<organism evidence="2 3">
    <name type="scientific">Trichostrongylus colubriformis</name>
    <name type="common">Black scour worm</name>
    <dbReference type="NCBI Taxonomy" id="6319"/>
    <lineage>
        <taxon>Eukaryota</taxon>
        <taxon>Metazoa</taxon>
        <taxon>Ecdysozoa</taxon>
        <taxon>Nematoda</taxon>
        <taxon>Chromadorea</taxon>
        <taxon>Rhabditida</taxon>
        <taxon>Rhabditina</taxon>
        <taxon>Rhabditomorpha</taxon>
        <taxon>Strongyloidea</taxon>
        <taxon>Trichostrongylidae</taxon>
        <taxon>Trichostrongylus</taxon>
    </lineage>
</organism>
<reference evidence="2 3" key="1">
    <citation type="submission" date="2019-10" db="EMBL/GenBank/DDBJ databases">
        <title>Assembly and Annotation for the nematode Trichostrongylus colubriformis.</title>
        <authorList>
            <person name="Martin J."/>
        </authorList>
    </citation>
    <scope>NUCLEOTIDE SEQUENCE [LARGE SCALE GENOMIC DNA]</scope>
    <source>
        <strain evidence="2">G859</strain>
        <tissue evidence="2">Whole worm</tissue>
    </source>
</reference>
<name>A0AAN8EQ28_TRICO</name>
<dbReference type="Proteomes" id="UP001331761">
    <property type="component" value="Unassembled WGS sequence"/>
</dbReference>
<evidence type="ECO:0000313" key="3">
    <source>
        <dbReference type="Proteomes" id="UP001331761"/>
    </source>
</evidence>
<evidence type="ECO:0000256" key="1">
    <source>
        <dbReference type="SAM" id="MobiDB-lite"/>
    </source>
</evidence>
<protein>
    <submittedName>
        <fullName evidence="2">Uncharacterized protein</fullName>
    </submittedName>
</protein>